<dbReference type="SUPFAM" id="SSF55797">
    <property type="entry name" value="PR-1-like"/>
    <property type="match status" value="1"/>
</dbReference>
<evidence type="ECO:0000313" key="2">
    <source>
        <dbReference type="Proteomes" id="UP000492821"/>
    </source>
</evidence>
<dbReference type="WBParaSite" id="Pan_g13939.t1">
    <property type="protein sequence ID" value="Pan_g13939.t1"/>
    <property type="gene ID" value="Pan_g13939"/>
</dbReference>
<feature type="transmembrane region" description="Helical" evidence="1">
    <location>
        <begin position="129"/>
        <end position="151"/>
    </location>
</feature>
<dbReference type="AlphaFoldDB" id="A0A7E4UY26"/>
<sequence>MCWTMVLETDVNKQLMFTLFPNFKNLEFPVCHTDNWLDDLLEIKVTGLAFVRIKPYFREAHGKNDSVERIVRHDSYDCSRKFSSTSDRARQFIVDFDVETPTRKETMEPVRCQGVGVDRRRQSRKMTGLPCTVAAVLVVALLGTVADSAYVCETPESPKVSQIPEKCFNEVSTGSEMSNEERQSAVNAVNLYRGFITNQCDKFKSGKPKSANFRKIRYSCDLEKQVKFTCPAKANDAFTTSGTVFRRVDIVYETSFFYRAAPWLHEIDINGQTLDFVDNSVRLSETMRFYLNGNAGEIGCYLKKCHGKEYVACTTGTTIPTSGPLYTPGTRCRSNNDCLDTGYPICDTEFGLCKQGMSIFIVRYTYRASSGTNFEAGFLKASDALNLLSVRNRPRPNIGAGPEELGSQQASTLAPTLGPVKFSLLAP</sequence>
<evidence type="ECO:0000313" key="3">
    <source>
        <dbReference type="WBParaSite" id="Pan_g13939.t1"/>
    </source>
</evidence>
<keyword evidence="1" id="KW-0812">Transmembrane</keyword>
<keyword evidence="2" id="KW-1185">Reference proteome</keyword>
<reference evidence="2" key="1">
    <citation type="journal article" date="2013" name="Genetics">
        <title>The draft genome and transcriptome of Panagrellus redivivus are shaped by the harsh demands of a free-living lifestyle.</title>
        <authorList>
            <person name="Srinivasan J."/>
            <person name="Dillman A.R."/>
            <person name="Macchietto M.G."/>
            <person name="Heikkinen L."/>
            <person name="Lakso M."/>
            <person name="Fracchia K.M."/>
            <person name="Antoshechkin I."/>
            <person name="Mortazavi A."/>
            <person name="Wong G."/>
            <person name="Sternberg P.W."/>
        </authorList>
    </citation>
    <scope>NUCLEOTIDE SEQUENCE [LARGE SCALE GENOMIC DNA]</scope>
    <source>
        <strain evidence="2">MT8872</strain>
    </source>
</reference>
<keyword evidence="1" id="KW-1133">Transmembrane helix</keyword>
<proteinExistence type="predicted"/>
<dbReference type="Gene3D" id="3.40.33.10">
    <property type="entry name" value="CAP"/>
    <property type="match status" value="1"/>
</dbReference>
<reference evidence="3" key="2">
    <citation type="submission" date="2020-10" db="UniProtKB">
        <authorList>
            <consortium name="WormBaseParasite"/>
        </authorList>
    </citation>
    <scope>IDENTIFICATION</scope>
</reference>
<evidence type="ECO:0000256" key="1">
    <source>
        <dbReference type="SAM" id="Phobius"/>
    </source>
</evidence>
<dbReference type="Proteomes" id="UP000492821">
    <property type="component" value="Unassembled WGS sequence"/>
</dbReference>
<name>A0A7E4UY26_PANRE</name>
<organism evidence="2 3">
    <name type="scientific">Panagrellus redivivus</name>
    <name type="common">Microworm</name>
    <dbReference type="NCBI Taxonomy" id="6233"/>
    <lineage>
        <taxon>Eukaryota</taxon>
        <taxon>Metazoa</taxon>
        <taxon>Ecdysozoa</taxon>
        <taxon>Nematoda</taxon>
        <taxon>Chromadorea</taxon>
        <taxon>Rhabditida</taxon>
        <taxon>Tylenchina</taxon>
        <taxon>Panagrolaimomorpha</taxon>
        <taxon>Panagrolaimoidea</taxon>
        <taxon>Panagrolaimidae</taxon>
        <taxon>Panagrellus</taxon>
    </lineage>
</organism>
<keyword evidence="1" id="KW-0472">Membrane</keyword>
<accession>A0A7E4UY26</accession>
<protein>
    <submittedName>
        <fullName evidence="3">SCP domain-containing protein</fullName>
    </submittedName>
</protein>
<dbReference type="InterPro" id="IPR035940">
    <property type="entry name" value="CAP_sf"/>
</dbReference>